<dbReference type="AlphaFoldDB" id="A0A7J8NXC8"/>
<organism evidence="2 3">
    <name type="scientific">Gossypium raimondii</name>
    <name type="common">Peruvian cotton</name>
    <name type="synonym">Gossypium klotzschianum subsp. raimondii</name>
    <dbReference type="NCBI Taxonomy" id="29730"/>
    <lineage>
        <taxon>Eukaryota</taxon>
        <taxon>Viridiplantae</taxon>
        <taxon>Streptophyta</taxon>
        <taxon>Embryophyta</taxon>
        <taxon>Tracheophyta</taxon>
        <taxon>Spermatophyta</taxon>
        <taxon>Magnoliopsida</taxon>
        <taxon>eudicotyledons</taxon>
        <taxon>Gunneridae</taxon>
        <taxon>Pentapetalae</taxon>
        <taxon>rosids</taxon>
        <taxon>malvids</taxon>
        <taxon>Malvales</taxon>
        <taxon>Malvaceae</taxon>
        <taxon>Malvoideae</taxon>
        <taxon>Gossypium</taxon>
    </lineage>
</organism>
<evidence type="ECO:0000256" key="1">
    <source>
        <dbReference type="SAM" id="MobiDB-lite"/>
    </source>
</evidence>
<evidence type="ECO:0000313" key="3">
    <source>
        <dbReference type="Proteomes" id="UP000593578"/>
    </source>
</evidence>
<dbReference type="Proteomes" id="UP000593578">
    <property type="component" value="Unassembled WGS sequence"/>
</dbReference>
<sequence>MSLTLLLGFTCVKELTRDIQNVIAPPKPKVSQVQKETAAGANTCKILNTSEWIHEKDLANEQREDSLEESPSGSPAISSTEDKHLKNSRILIIRPLQEKMDPDEHDNNSTFGLGDFNIKPIRTQSSQTENLFPGKGPFTFEDSVPRIPAYIGDMFHGKSSSIFADSIPSSPAYKNKVFKGKSSSIFADSVPNSPAYADNMFKGKSSSIFADSVPSTPAYTDNMFKGKNSAIFAESIPSSPVYEDKLFKGQTSSIFADSVPENGLFQLSSLDNGYGYDWFDAQHSLARFGSTRSSRGFDHGHELPLFDDTDPFRSTGPFKTSVESQSPREDSDKRSAF</sequence>
<feature type="compositionally biased region" description="Polar residues" evidence="1">
    <location>
        <begin position="69"/>
        <end position="79"/>
    </location>
</feature>
<proteinExistence type="predicted"/>
<feature type="compositionally biased region" description="Basic and acidic residues" evidence="1">
    <location>
        <begin position="326"/>
        <end position="337"/>
    </location>
</feature>
<name>A0A7J8NXC8_GOSRA</name>
<accession>A0A7J8NXC8</accession>
<evidence type="ECO:0000313" key="2">
    <source>
        <dbReference type="EMBL" id="MBA0581593.1"/>
    </source>
</evidence>
<protein>
    <submittedName>
        <fullName evidence="2">Uncharacterized protein</fullName>
    </submittedName>
</protein>
<reference evidence="2 3" key="1">
    <citation type="journal article" date="2019" name="Genome Biol. Evol.">
        <title>Insights into the evolution of the New World diploid cottons (Gossypium, subgenus Houzingenia) based on genome sequencing.</title>
        <authorList>
            <person name="Grover C.E."/>
            <person name="Arick M.A. 2nd"/>
            <person name="Thrash A."/>
            <person name="Conover J.L."/>
            <person name="Sanders W.S."/>
            <person name="Peterson D.G."/>
            <person name="Frelichowski J.E."/>
            <person name="Scheffler J.A."/>
            <person name="Scheffler B.E."/>
            <person name="Wendel J.F."/>
        </authorList>
    </citation>
    <scope>NUCLEOTIDE SEQUENCE [LARGE SCALE GENOMIC DNA]</scope>
    <source>
        <strain evidence="2">8</strain>
        <tissue evidence="2">Leaf</tissue>
    </source>
</reference>
<dbReference type="EMBL" id="JABEZZ010000003">
    <property type="protein sequence ID" value="MBA0581593.1"/>
    <property type="molecule type" value="Genomic_DNA"/>
</dbReference>
<gene>
    <name evidence="2" type="ORF">Gorai_023768</name>
</gene>
<feature type="region of interest" description="Disordered" evidence="1">
    <location>
        <begin position="299"/>
        <end position="337"/>
    </location>
</feature>
<feature type="region of interest" description="Disordered" evidence="1">
    <location>
        <begin position="60"/>
        <end position="82"/>
    </location>
</feature>
<comment type="caution">
    <text evidence="2">The sequence shown here is derived from an EMBL/GenBank/DDBJ whole genome shotgun (WGS) entry which is preliminary data.</text>
</comment>